<dbReference type="PANTHER" id="PTHR14021">
    <property type="entry name" value="IRON-SULFUR CLUSTER CO-CHAPERONE PROTEIN HSCB"/>
    <property type="match status" value="1"/>
</dbReference>
<dbReference type="SMART" id="SM00271">
    <property type="entry name" value="DnaJ"/>
    <property type="match status" value="1"/>
</dbReference>
<keyword evidence="4" id="KW-1185">Reference proteome</keyword>
<gene>
    <name evidence="3" type="ORF">OGATHE_002071</name>
</gene>
<dbReference type="GO" id="GO:0005739">
    <property type="term" value="C:mitochondrion"/>
    <property type="evidence" value="ECO:0007669"/>
    <property type="project" value="TreeGrafter"/>
</dbReference>
<dbReference type="InterPro" id="IPR001623">
    <property type="entry name" value="DnaJ_domain"/>
</dbReference>
<dbReference type="EMBL" id="JAEUBD010000526">
    <property type="protein sequence ID" value="KAH3674091.1"/>
    <property type="molecule type" value="Genomic_DNA"/>
</dbReference>
<dbReference type="SUPFAM" id="SSF47144">
    <property type="entry name" value="HSC20 (HSCB), C-terminal oligomerisation domain"/>
    <property type="match status" value="1"/>
</dbReference>
<dbReference type="InterPro" id="IPR036869">
    <property type="entry name" value="J_dom_sf"/>
</dbReference>
<evidence type="ECO:0000256" key="2">
    <source>
        <dbReference type="ARBA" id="ARBA00023186"/>
    </source>
</evidence>
<dbReference type="PANTHER" id="PTHR14021:SF15">
    <property type="entry name" value="IRON-SULFUR CLUSTER CO-CHAPERONE PROTEIN HSCB"/>
    <property type="match status" value="1"/>
</dbReference>
<protein>
    <submittedName>
        <fullName evidence="3">Uncharacterized protein</fullName>
    </submittedName>
</protein>
<dbReference type="SUPFAM" id="SSF46565">
    <property type="entry name" value="Chaperone J-domain"/>
    <property type="match status" value="1"/>
</dbReference>
<proteinExistence type="inferred from homology"/>
<comment type="similarity">
    <text evidence="1">Belongs to the HscB family.</text>
</comment>
<dbReference type="Pfam" id="PF00226">
    <property type="entry name" value="DnaJ"/>
    <property type="match status" value="1"/>
</dbReference>
<organism evidence="3 4">
    <name type="scientific">Ogataea polymorpha</name>
    <dbReference type="NCBI Taxonomy" id="460523"/>
    <lineage>
        <taxon>Eukaryota</taxon>
        <taxon>Fungi</taxon>
        <taxon>Dikarya</taxon>
        <taxon>Ascomycota</taxon>
        <taxon>Saccharomycotina</taxon>
        <taxon>Pichiomycetes</taxon>
        <taxon>Pichiales</taxon>
        <taxon>Pichiaceae</taxon>
        <taxon>Ogataea</taxon>
    </lineage>
</organism>
<dbReference type="InterPro" id="IPR036386">
    <property type="entry name" value="HscB_C_sf"/>
</dbReference>
<dbReference type="InterPro" id="IPR004640">
    <property type="entry name" value="HscB"/>
</dbReference>
<dbReference type="Pfam" id="PF07743">
    <property type="entry name" value="HSCB_C"/>
    <property type="match status" value="1"/>
</dbReference>
<dbReference type="GO" id="GO:0051259">
    <property type="term" value="P:protein complex oligomerization"/>
    <property type="evidence" value="ECO:0007669"/>
    <property type="project" value="InterPro"/>
</dbReference>
<dbReference type="GO" id="GO:0001671">
    <property type="term" value="F:ATPase activator activity"/>
    <property type="evidence" value="ECO:0007669"/>
    <property type="project" value="InterPro"/>
</dbReference>
<dbReference type="Gene3D" id="1.10.287.110">
    <property type="entry name" value="DnaJ domain"/>
    <property type="match status" value="1"/>
</dbReference>
<dbReference type="Gene3D" id="1.20.1280.20">
    <property type="entry name" value="HscB, C-terminal domain"/>
    <property type="match status" value="1"/>
</dbReference>
<accession>A0A1B7SH45</accession>
<name>A0A1B7SH45_9ASCO</name>
<evidence type="ECO:0000313" key="3">
    <source>
        <dbReference type="EMBL" id="KAH3674091.1"/>
    </source>
</evidence>
<reference evidence="3" key="1">
    <citation type="journal article" date="2021" name="Open Biol.">
        <title>Shared evolutionary footprints suggest mitochondrial oxidative damage underlies multiple complex I losses in fungi.</title>
        <authorList>
            <person name="Schikora-Tamarit M.A."/>
            <person name="Marcet-Houben M."/>
            <person name="Nosek J."/>
            <person name="Gabaldon T."/>
        </authorList>
    </citation>
    <scope>NUCLEOTIDE SEQUENCE</scope>
    <source>
        <strain evidence="3">NCAIM Y.01608</strain>
    </source>
</reference>
<dbReference type="InterPro" id="IPR009073">
    <property type="entry name" value="HscB_oligo_C"/>
</dbReference>
<keyword evidence="2" id="KW-0143">Chaperone</keyword>
<dbReference type="RefSeq" id="XP_018210749.1">
    <property type="nucleotide sequence ID" value="XM_018357504.1"/>
</dbReference>
<sequence>MYRVRIPFKIIARHNSSLVDFYKLFPKTFPKGSPPNSPFSVDLKQLRKEFRLLQSTNHPDLNRIKDETAGDLSSLLNNAYTVLSSPLKRSQYLLKKNANIDLNDDAVNKKFQFQDQSVLMEILNVHEDLEDIQSEQELAKLEQENDERIEKSIAKLEELYKTEDYEAIALETVKLKFWENIKNALKEWEAGKPVNLTH</sequence>
<evidence type="ECO:0000313" key="4">
    <source>
        <dbReference type="Proteomes" id="UP000788993"/>
    </source>
</evidence>
<dbReference type="OrthoDB" id="448954at2759"/>
<dbReference type="NCBIfam" id="TIGR00714">
    <property type="entry name" value="hscB"/>
    <property type="match status" value="1"/>
</dbReference>
<dbReference type="GO" id="GO:0051087">
    <property type="term" value="F:protein-folding chaperone binding"/>
    <property type="evidence" value="ECO:0007669"/>
    <property type="project" value="InterPro"/>
</dbReference>
<evidence type="ECO:0000256" key="1">
    <source>
        <dbReference type="ARBA" id="ARBA00010476"/>
    </source>
</evidence>
<dbReference type="AlphaFoldDB" id="A0A1B7SH45"/>
<dbReference type="PROSITE" id="PS50076">
    <property type="entry name" value="DNAJ_2"/>
    <property type="match status" value="1"/>
</dbReference>
<comment type="caution">
    <text evidence="3">The sequence shown here is derived from an EMBL/GenBank/DDBJ whole genome shotgun (WGS) entry which is preliminary data.</text>
</comment>
<dbReference type="Proteomes" id="UP000788993">
    <property type="component" value="Unassembled WGS sequence"/>
</dbReference>
<dbReference type="CDD" id="cd06257">
    <property type="entry name" value="DnaJ"/>
    <property type="match status" value="1"/>
</dbReference>
<dbReference type="GO" id="GO:0044571">
    <property type="term" value="P:[2Fe-2S] cluster assembly"/>
    <property type="evidence" value="ECO:0007669"/>
    <property type="project" value="InterPro"/>
</dbReference>
<reference evidence="3" key="2">
    <citation type="submission" date="2021-01" db="EMBL/GenBank/DDBJ databases">
        <authorList>
            <person name="Schikora-Tamarit M.A."/>
        </authorList>
    </citation>
    <scope>NUCLEOTIDE SEQUENCE</scope>
    <source>
        <strain evidence="3">NCAIM Y.01608</strain>
    </source>
</reference>